<reference evidence="3" key="1">
    <citation type="submission" date="2025-08" db="UniProtKB">
        <authorList>
            <consortium name="Ensembl"/>
        </authorList>
    </citation>
    <scope>IDENTIFICATION</scope>
</reference>
<name>A0A3B4ALW5_9GOBI</name>
<evidence type="ECO:0000313" key="3">
    <source>
        <dbReference type="Ensembl" id="ENSPMGP00000017386.1"/>
    </source>
</evidence>
<feature type="transmembrane region" description="Helical" evidence="1">
    <location>
        <begin position="150"/>
        <end position="168"/>
    </location>
</feature>
<evidence type="ECO:0000313" key="4">
    <source>
        <dbReference type="Proteomes" id="UP000261520"/>
    </source>
</evidence>
<dbReference type="Proteomes" id="UP000261520">
    <property type="component" value="Unplaced"/>
</dbReference>
<dbReference type="InterPro" id="IPR010441">
    <property type="entry name" value="CH_2"/>
</dbReference>
<evidence type="ECO:0000256" key="1">
    <source>
        <dbReference type="SAM" id="Phobius"/>
    </source>
</evidence>
<organism evidence="3 4">
    <name type="scientific">Periophthalmus magnuspinnatus</name>
    <dbReference type="NCBI Taxonomy" id="409849"/>
    <lineage>
        <taxon>Eukaryota</taxon>
        <taxon>Metazoa</taxon>
        <taxon>Chordata</taxon>
        <taxon>Craniata</taxon>
        <taxon>Vertebrata</taxon>
        <taxon>Euteleostomi</taxon>
        <taxon>Actinopterygii</taxon>
        <taxon>Neopterygii</taxon>
        <taxon>Teleostei</taxon>
        <taxon>Neoteleostei</taxon>
        <taxon>Acanthomorphata</taxon>
        <taxon>Gobiaria</taxon>
        <taxon>Gobiiformes</taxon>
        <taxon>Gobioidei</taxon>
        <taxon>Gobiidae</taxon>
        <taxon>Oxudercinae</taxon>
        <taxon>Periophthalmus</taxon>
    </lineage>
</organism>
<evidence type="ECO:0000259" key="2">
    <source>
        <dbReference type="PROSITE" id="PS50021"/>
    </source>
</evidence>
<dbReference type="GO" id="GO:0008017">
    <property type="term" value="F:microtubule binding"/>
    <property type="evidence" value="ECO:0007669"/>
    <property type="project" value="TreeGrafter"/>
</dbReference>
<dbReference type="InterPro" id="IPR001715">
    <property type="entry name" value="CH_dom"/>
</dbReference>
<dbReference type="Pfam" id="PF06294">
    <property type="entry name" value="CH_2"/>
    <property type="match status" value="1"/>
</dbReference>
<dbReference type="GO" id="GO:0005930">
    <property type="term" value="C:axoneme"/>
    <property type="evidence" value="ECO:0007669"/>
    <property type="project" value="TreeGrafter"/>
</dbReference>
<feature type="domain" description="Calponin-homology (CH)" evidence="2">
    <location>
        <begin position="10"/>
        <end position="117"/>
    </location>
</feature>
<keyword evidence="1" id="KW-0812">Transmembrane</keyword>
<dbReference type="GO" id="GO:0051493">
    <property type="term" value="P:regulation of cytoskeleton organization"/>
    <property type="evidence" value="ECO:0007669"/>
    <property type="project" value="TreeGrafter"/>
</dbReference>
<dbReference type="AlphaFoldDB" id="A0A3B4ALW5"/>
<accession>A0A3B4ALW5</accession>
<dbReference type="InterPro" id="IPR036872">
    <property type="entry name" value="CH_dom_sf"/>
</dbReference>
<dbReference type="Ensembl" id="ENSPMGT00000018562.1">
    <property type="protein sequence ID" value="ENSPMGP00000017386.1"/>
    <property type="gene ID" value="ENSPMGG00000014229.1"/>
</dbReference>
<reference evidence="3" key="2">
    <citation type="submission" date="2025-09" db="UniProtKB">
        <authorList>
            <consortium name="Ensembl"/>
        </authorList>
    </citation>
    <scope>IDENTIFICATION</scope>
</reference>
<keyword evidence="1" id="KW-0472">Membrane</keyword>
<keyword evidence="1" id="KW-1133">Transmembrane helix</keyword>
<proteinExistence type="predicted"/>
<dbReference type="Gene3D" id="1.10.418.10">
    <property type="entry name" value="Calponin-like domain"/>
    <property type="match status" value="1"/>
</dbReference>
<keyword evidence="4" id="KW-1185">Reference proteome</keyword>
<dbReference type="PANTHER" id="PTHR12509:SF8">
    <property type="entry name" value="SPERMATOGENESIS-ASSOCIATED PROTEIN 4"/>
    <property type="match status" value="1"/>
</dbReference>
<protein>
    <recommendedName>
        <fullName evidence="2">Calponin-homology (CH) domain-containing protein</fullName>
    </recommendedName>
</protein>
<dbReference type="PANTHER" id="PTHR12509">
    <property type="entry name" value="SPERMATOGENESIS-ASSOCIATED 4-RELATED"/>
    <property type="match status" value="1"/>
</dbReference>
<dbReference type="InterPro" id="IPR052111">
    <property type="entry name" value="Spermatogenesis_Ciliary_MAP"/>
</dbReference>
<sequence length="187" mass="21920">MLYSMDVKLTGLPREVLQWILNLQLSVCPKNVRRDSSNGYLVADIFSQYYPKVFLLYSYKNGAALSIKQDNWRRIQKFLRKLNINLSQDLINGTMHFEMGAAEKLLTEIYSILTKQSEPLGLACAECAQAKGVSRHTAQIKKEICFTQRITMVMIYFILTVFIYFMAFEFEICQCQYSKYFLIQRHY</sequence>
<dbReference type="STRING" id="409849.ENSPMGP00000017386"/>
<dbReference type="PROSITE" id="PS50021">
    <property type="entry name" value="CH"/>
    <property type="match status" value="1"/>
</dbReference>